<reference evidence="1 2" key="1">
    <citation type="submission" date="2019-08" db="EMBL/GenBank/DDBJ databases">
        <title>Draft genome sequences of two oriental melons (Cucumis melo L. var makuwa).</title>
        <authorList>
            <person name="Kwon S.-Y."/>
        </authorList>
    </citation>
    <scope>NUCLEOTIDE SEQUENCE [LARGE SCALE GENOMIC DNA]</scope>
    <source>
        <strain evidence="2">cv. SW 3</strain>
        <tissue evidence="1">Leaf</tissue>
    </source>
</reference>
<organism evidence="1 2">
    <name type="scientific">Cucumis melo var. makuwa</name>
    <name type="common">Oriental melon</name>
    <dbReference type="NCBI Taxonomy" id="1194695"/>
    <lineage>
        <taxon>Eukaryota</taxon>
        <taxon>Viridiplantae</taxon>
        <taxon>Streptophyta</taxon>
        <taxon>Embryophyta</taxon>
        <taxon>Tracheophyta</taxon>
        <taxon>Spermatophyta</taxon>
        <taxon>Magnoliopsida</taxon>
        <taxon>eudicotyledons</taxon>
        <taxon>Gunneridae</taxon>
        <taxon>Pentapetalae</taxon>
        <taxon>rosids</taxon>
        <taxon>fabids</taxon>
        <taxon>Cucurbitales</taxon>
        <taxon>Cucurbitaceae</taxon>
        <taxon>Benincaseae</taxon>
        <taxon>Cucumis</taxon>
    </lineage>
</organism>
<evidence type="ECO:0000313" key="2">
    <source>
        <dbReference type="Proteomes" id="UP000321393"/>
    </source>
</evidence>
<sequence length="55" mass="6509">MIQDLRKEYGVDITYVRDWMAREVALLLMVRGSPREFYTLLARYEKALKISNPST</sequence>
<protein>
    <submittedName>
        <fullName evidence="1">MuDRA-like transposase</fullName>
    </submittedName>
</protein>
<dbReference type="Proteomes" id="UP000321393">
    <property type="component" value="Unassembled WGS sequence"/>
</dbReference>
<evidence type="ECO:0000313" key="1">
    <source>
        <dbReference type="EMBL" id="KAA0067797.1"/>
    </source>
</evidence>
<proteinExistence type="predicted"/>
<name>A0A5A7VKS5_CUCMM</name>
<gene>
    <name evidence="1" type="ORF">E6C27_scaffold624G00240</name>
</gene>
<dbReference type="EMBL" id="SSTE01000198">
    <property type="protein sequence ID" value="KAA0067797.1"/>
    <property type="molecule type" value="Genomic_DNA"/>
</dbReference>
<comment type="caution">
    <text evidence="1">The sequence shown here is derived from an EMBL/GenBank/DDBJ whole genome shotgun (WGS) entry which is preliminary data.</text>
</comment>
<dbReference type="AlphaFoldDB" id="A0A5A7VKS5"/>
<accession>A0A5A7VKS5</accession>
<dbReference type="OrthoDB" id="683469at2759"/>